<accession>I7C6D4</accession>
<dbReference type="HOGENOM" id="CLU_019240_0_0_14"/>
<dbReference type="AlphaFoldDB" id="I7C6D4"/>
<dbReference type="GO" id="GO:0016740">
    <property type="term" value="F:transferase activity"/>
    <property type="evidence" value="ECO:0007669"/>
    <property type="project" value="UniProtKB-KW"/>
</dbReference>
<keyword evidence="3" id="KW-0067">ATP-binding</keyword>
<dbReference type="GO" id="GO:0070681">
    <property type="term" value="P:glutaminyl-tRNAGln biosynthesis via transamidation"/>
    <property type="evidence" value="ECO:0007669"/>
    <property type="project" value="TreeGrafter"/>
</dbReference>
<evidence type="ECO:0000256" key="1">
    <source>
        <dbReference type="ARBA" id="ARBA00022598"/>
    </source>
</evidence>
<dbReference type="SUPFAM" id="SSF55931">
    <property type="entry name" value="Glutamine synthetase/guanido kinase"/>
    <property type="match status" value="1"/>
</dbReference>
<dbReference type="PATRIC" id="fig|1212765.3.peg.543"/>
<evidence type="ECO:0000313" key="6">
    <source>
        <dbReference type="EMBL" id="AFO52062.1"/>
    </source>
</evidence>
<keyword evidence="4" id="KW-0648">Protein biosynthesis</keyword>
<dbReference type="PANTHER" id="PTHR11659:SF0">
    <property type="entry name" value="GLUTAMYL-TRNA(GLN) AMIDOTRANSFERASE SUBUNIT B, MITOCHONDRIAL"/>
    <property type="match status" value="1"/>
</dbReference>
<dbReference type="OrthoDB" id="9804078at2"/>
<organism evidence="6 7">
    <name type="scientific">Mycoplasma haematolamae (strain Purdue)</name>
    <dbReference type="NCBI Taxonomy" id="1212765"/>
    <lineage>
        <taxon>Bacteria</taxon>
        <taxon>Bacillati</taxon>
        <taxon>Mycoplasmatota</taxon>
        <taxon>Mollicutes</taxon>
        <taxon>Mycoplasmataceae</taxon>
        <taxon>Mycoplasma</taxon>
    </lineage>
</organism>
<dbReference type="InterPro" id="IPR014746">
    <property type="entry name" value="Gln_synth/guanido_kin_cat_dom"/>
</dbReference>
<evidence type="ECO:0000313" key="7">
    <source>
        <dbReference type="Proteomes" id="UP000006502"/>
    </source>
</evidence>
<evidence type="ECO:0000256" key="2">
    <source>
        <dbReference type="ARBA" id="ARBA00022741"/>
    </source>
</evidence>
<sequence>MELEEKKEVEEGPNYLFRIGLEIHSTIDSKEKAFAKTPIDSNSATSIGFLGTLPQINTHAVRSTIKVAKSLNAVIPNEIYFERKAYFYYDLPRGYQITQHLNPTGRNGYIFLPKMLKKIDITSVVLEEDTASCTQEADRYILSTDRLGAPLIEIVTEPCFRTTDEVIECIKWLRFLLFFLKVSKAELEKGHLRVDLNISLEDEFSRPVTGRAEVKNLASYKAIENAAKAVKDYFLEKMHTDPEAIFENETFSWIDKESRLTVTREKKDSSEYFFVPESSIPVIQAGGEEMRKITKEADSGKLLDLYESIGKSKLASREQDEIISNYEFFWDCYTVYQVLSNWANSFFILKIYNSVGGKTVHLNNLTEFLREITKDLKEEEKATWKFNNWKVRECCKQLTRIEVNIRNTVEFYKSLPTITREDISNYCKSVFDTKKKDLQKFVSRPDKIVDLLLGEVKKRYQGKVEMSEAKEVADEGVSRWIEDFLLEKEGRPEGLNSKEIKEDKN</sequence>
<evidence type="ECO:0000256" key="4">
    <source>
        <dbReference type="ARBA" id="ARBA00022917"/>
    </source>
</evidence>
<feature type="domain" description="Aspartyl/Glutamyl-tRNA(Gln) amidotransferase subunit B/E catalytic" evidence="5">
    <location>
        <begin position="18"/>
        <end position="285"/>
    </location>
</feature>
<dbReference type="KEGG" id="mhl:MHLP_02410"/>
<protein>
    <submittedName>
        <fullName evidence="6">Aspartyl/glutamyl-tRNA amidotransferase subunit B</fullName>
        <ecNumber evidence="6">6.3.5.-</ecNumber>
    </submittedName>
</protein>
<dbReference type="InterPro" id="IPR017959">
    <property type="entry name" value="Asn/Gln-tRNA_amidoTrfase_suB/E"/>
</dbReference>
<evidence type="ECO:0000259" key="5">
    <source>
        <dbReference type="Pfam" id="PF02934"/>
    </source>
</evidence>
<keyword evidence="2" id="KW-0547">Nucleotide-binding</keyword>
<dbReference type="PANTHER" id="PTHR11659">
    <property type="entry name" value="GLUTAMYL-TRNA GLN AMIDOTRANSFERASE SUBUNIT B MITOCHONDRIAL AND PROKARYOTIC PET112-RELATED"/>
    <property type="match status" value="1"/>
</dbReference>
<dbReference type="Proteomes" id="UP000006502">
    <property type="component" value="Chromosome"/>
</dbReference>
<dbReference type="InterPro" id="IPR006075">
    <property type="entry name" value="Asn/Gln-tRNA_Trfase_suB/E_cat"/>
</dbReference>
<reference evidence="6 7" key="1">
    <citation type="journal article" date="2012" name="J. Bacteriol.">
        <title>Genome Sequence of "Candidatus Mycoplasma haemolamae" Strain Purdue, a Red Blood Cell Pathogen of Alpacas (Vicugna pacos) and Llamas (Lama glama).</title>
        <authorList>
            <person name="Guimaraes A.M."/>
            <person name="Toth B."/>
            <person name="Santos A.P."/>
            <person name="do Nascimento N.C."/>
            <person name="Kritchevsky J.E."/>
            <person name="Messick J.B."/>
        </authorList>
    </citation>
    <scope>NUCLEOTIDE SEQUENCE [LARGE SCALE GENOMIC DNA]</scope>
    <source>
        <strain evidence="6 7">Purdue</strain>
    </source>
</reference>
<keyword evidence="7" id="KW-1185">Reference proteome</keyword>
<dbReference type="GO" id="GO:0006412">
    <property type="term" value="P:translation"/>
    <property type="evidence" value="ECO:0007669"/>
    <property type="project" value="UniProtKB-KW"/>
</dbReference>
<dbReference type="Pfam" id="PF02934">
    <property type="entry name" value="GatB_N"/>
    <property type="match status" value="1"/>
</dbReference>
<dbReference type="GO" id="GO:0030956">
    <property type="term" value="C:glutamyl-tRNA(Gln) amidotransferase complex"/>
    <property type="evidence" value="ECO:0007669"/>
    <property type="project" value="TreeGrafter"/>
</dbReference>
<dbReference type="GO" id="GO:0050567">
    <property type="term" value="F:glutaminyl-tRNA synthase (glutamine-hydrolyzing) activity"/>
    <property type="evidence" value="ECO:0007669"/>
    <property type="project" value="TreeGrafter"/>
</dbReference>
<keyword evidence="6" id="KW-0808">Transferase</keyword>
<dbReference type="STRING" id="1212765.MHLP_02410"/>
<keyword evidence="1 6" id="KW-0436">Ligase</keyword>
<dbReference type="EMBL" id="CP003731">
    <property type="protein sequence ID" value="AFO52062.1"/>
    <property type="molecule type" value="Genomic_DNA"/>
</dbReference>
<dbReference type="EC" id="6.3.5.-" evidence="6"/>
<name>I7C6D4_MYCHA</name>
<evidence type="ECO:0000256" key="3">
    <source>
        <dbReference type="ARBA" id="ARBA00022840"/>
    </source>
</evidence>
<reference evidence="7" key="2">
    <citation type="submission" date="2012-07" db="EMBL/GenBank/DDBJ databases">
        <title>Complete genome sequence of 'Candidatus Mycoplasma haemolamae'.</title>
        <authorList>
            <person name="Guimaraes A.M.S."/>
            <person name="Toth B."/>
            <person name="Santos A.P."/>
            <person name="Nascimento N.C."/>
            <person name="Sojka J.E."/>
            <person name="Messick J.B."/>
        </authorList>
    </citation>
    <scope>NUCLEOTIDE SEQUENCE [LARGE SCALE GENOMIC DNA]</scope>
    <source>
        <strain evidence="7">Purdue</strain>
    </source>
</reference>
<proteinExistence type="predicted"/>
<gene>
    <name evidence="6" type="primary">gatB</name>
    <name evidence="6" type="ordered locus">MHLP_02410</name>
</gene>
<dbReference type="GO" id="GO:0005524">
    <property type="term" value="F:ATP binding"/>
    <property type="evidence" value="ECO:0007669"/>
    <property type="project" value="UniProtKB-KW"/>
</dbReference>